<keyword evidence="10" id="KW-0548">Nucleotidyltransferase</keyword>
<keyword evidence="11" id="KW-0547">Nucleotide-binding</keyword>
<dbReference type="EMBL" id="JBICCN010000254">
    <property type="protein sequence ID" value="KAL3082891.1"/>
    <property type="molecule type" value="Genomic_DNA"/>
</dbReference>
<evidence type="ECO:0000259" key="14">
    <source>
        <dbReference type="Pfam" id="PF26217"/>
    </source>
</evidence>
<dbReference type="PANTHER" id="PTHR20884">
    <property type="entry name" value="GDP-D-GLUCOSE PHOSPHORYLASE 1"/>
    <property type="match status" value="1"/>
</dbReference>
<comment type="catalytic activity">
    <reaction evidence="1">
        <text>GDP-alpha-D-glucose + phosphate = alpha-D-glucose 1-phosphate + GDP + H(+)</text>
        <dbReference type="Rhea" id="RHEA:30387"/>
        <dbReference type="ChEBI" id="CHEBI:15378"/>
        <dbReference type="ChEBI" id="CHEBI:43474"/>
        <dbReference type="ChEBI" id="CHEBI:58189"/>
        <dbReference type="ChEBI" id="CHEBI:58601"/>
        <dbReference type="ChEBI" id="CHEBI:62230"/>
        <dbReference type="EC" id="2.7.7.78"/>
    </reaction>
</comment>
<name>A0ABD2IUH9_HETSC</name>
<dbReference type="InterPro" id="IPR058865">
    <property type="entry name" value="GDPGP1_C"/>
</dbReference>
<evidence type="ECO:0000256" key="10">
    <source>
        <dbReference type="ARBA" id="ARBA00022695"/>
    </source>
</evidence>
<evidence type="ECO:0000256" key="2">
    <source>
        <dbReference type="ARBA" id="ARBA00003049"/>
    </source>
</evidence>
<keyword evidence="7" id="KW-0963">Cytoplasm</keyword>
<dbReference type="GO" id="GO:0080048">
    <property type="term" value="F:GDP-D-glucose phosphorylase activity"/>
    <property type="evidence" value="ECO:0007669"/>
    <property type="project" value="UniProtKB-EC"/>
</dbReference>
<organism evidence="15 16">
    <name type="scientific">Heterodera schachtii</name>
    <name type="common">Sugarbeet cyst nematode worm</name>
    <name type="synonym">Tylenchus schachtii</name>
    <dbReference type="NCBI Taxonomy" id="97005"/>
    <lineage>
        <taxon>Eukaryota</taxon>
        <taxon>Metazoa</taxon>
        <taxon>Ecdysozoa</taxon>
        <taxon>Nematoda</taxon>
        <taxon>Chromadorea</taxon>
        <taxon>Rhabditida</taxon>
        <taxon>Tylenchina</taxon>
        <taxon>Tylenchomorpha</taxon>
        <taxon>Tylenchoidea</taxon>
        <taxon>Heteroderidae</taxon>
        <taxon>Heteroderinae</taxon>
        <taxon>Heterodera</taxon>
    </lineage>
</organism>
<evidence type="ECO:0000256" key="6">
    <source>
        <dbReference type="ARBA" id="ARBA00018857"/>
    </source>
</evidence>
<evidence type="ECO:0000313" key="16">
    <source>
        <dbReference type="Proteomes" id="UP001620645"/>
    </source>
</evidence>
<evidence type="ECO:0000259" key="13">
    <source>
        <dbReference type="Pfam" id="PF26216"/>
    </source>
</evidence>
<dbReference type="GO" id="GO:0000166">
    <property type="term" value="F:nucleotide binding"/>
    <property type="evidence" value="ECO:0007669"/>
    <property type="project" value="UniProtKB-KW"/>
</dbReference>
<reference evidence="15 16" key="1">
    <citation type="submission" date="2024-10" db="EMBL/GenBank/DDBJ databases">
        <authorList>
            <person name="Kim D."/>
        </authorList>
    </citation>
    <scope>NUCLEOTIDE SEQUENCE [LARGE SCALE GENOMIC DNA]</scope>
    <source>
        <strain evidence="15">Taebaek</strain>
    </source>
</reference>
<dbReference type="GO" id="GO:0005085">
    <property type="term" value="F:guanyl-nucleotide exchange factor activity"/>
    <property type="evidence" value="ECO:0007669"/>
    <property type="project" value="UniProtKB-KW"/>
</dbReference>
<dbReference type="Pfam" id="PF26217">
    <property type="entry name" value="GDPGP1_N"/>
    <property type="match status" value="1"/>
</dbReference>
<keyword evidence="12" id="KW-0378">Hydrolase</keyword>
<dbReference type="EC" id="2.7.7.78" evidence="5"/>
<dbReference type="PANTHER" id="PTHR20884:SF8">
    <property type="entry name" value="GDP-D-GLUCOSE PHOSPHORYLASE 1"/>
    <property type="match status" value="1"/>
</dbReference>
<evidence type="ECO:0000313" key="15">
    <source>
        <dbReference type="EMBL" id="KAL3082891.1"/>
    </source>
</evidence>
<proteinExistence type="inferred from homology"/>
<evidence type="ECO:0000256" key="9">
    <source>
        <dbReference type="ARBA" id="ARBA00022679"/>
    </source>
</evidence>
<keyword evidence="8" id="KW-0344">Guanine-nucleotide releasing factor</keyword>
<evidence type="ECO:0000256" key="12">
    <source>
        <dbReference type="ARBA" id="ARBA00022801"/>
    </source>
</evidence>
<dbReference type="InterPro" id="IPR036265">
    <property type="entry name" value="HIT-like_sf"/>
</dbReference>
<comment type="function">
    <text evidence="2">Specific and highly efficient GDP-D-glucose phosphorylase regulating the levels of GDP-D-glucose in cells.</text>
</comment>
<dbReference type="Pfam" id="PF26216">
    <property type="entry name" value="GDPGP1_C"/>
    <property type="match status" value="1"/>
</dbReference>
<evidence type="ECO:0000256" key="3">
    <source>
        <dbReference type="ARBA" id="ARBA00004496"/>
    </source>
</evidence>
<comment type="caution">
    <text evidence="15">The sequence shown here is derived from an EMBL/GenBank/DDBJ whole genome shotgun (WGS) entry which is preliminary data.</text>
</comment>
<evidence type="ECO:0000256" key="11">
    <source>
        <dbReference type="ARBA" id="ARBA00022741"/>
    </source>
</evidence>
<dbReference type="GO" id="GO:0016787">
    <property type="term" value="F:hydrolase activity"/>
    <property type="evidence" value="ECO:0007669"/>
    <property type="project" value="UniProtKB-KW"/>
</dbReference>
<keyword evidence="9" id="KW-0808">Transferase</keyword>
<evidence type="ECO:0000256" key="5">
    <source>
        <dbReference type="ARBA" id="ARBA00012507"/>
    </source>
</evidence>
<comment type="subcellular location">
    <subcellularLocation>
        <location evidence="3">Cytoplasm</location>
    </subcellularLocation>
</comment>
<evidence type="ECO:0000256" key="8">
    <source>
        <dbReference type="ARBA" id="ARBA00022658"/>
    </source>
</evidence>
<comment type="similarity">
    <text evidence="4">Belongs to the GDPGP1 family.</text>
</comment>
<feature type="domain" description="GDPGP1-like N-terminal" evidence="14">
    <location>
        <begin position="37"/>
        <end position="199"/>
    </location>
</feature>
<dbReference type="InterPro" id="IPR058866">
    <property type="entry name" value="GDPGP1_N"/>
</dbReference>
<dbReference type="Proteomes" id="UP001620645">
    <property type="component" value="Unassembled WGS sequence"/>
</dbReference>
<evidence type="ECO:0000256" key="1">
    <source>
        <dbReference type="ARBA" id="ARBA00000063"/>
    </source>
</evidence>
<protein>
    <recommendedName>
        <fullName evidence="6">GDP-D-glucose phosphorylase 1</fullName>
        <ecNumber evidence="5">2.7.7.78</ecNumber>
    </recommendedName>
</protein>
<dbReference type="GO" id="GO:0005737">
    <property type="term" value="C:cytoplasm"/>
    <property type="evidence" value="ECO:0007669"/>
    <property type="project" value="UniProtKB-SubCell"/>
</dbReference>
<dbReference type="SUPFAM" id="SSF54197">
    <property type="entry name" value="HIT-like"/>
    <property type="match status" value="1"/>
</dbReference>
<evidence type="ECO:0000256" key="7">
    <source>
        <dbReference type="ARBA" id="ARBA00022490"/>
    </source>
</evidence>
<dbReference type="InterPro" id="IPR026506">
    <property type="entry name" value="GDPGP"/>
</dbReference>
<feature type="domain" description="GDPGP1-like C-terminal" evidence="13">
    <location>
        <begin position="229"/>
        <end position="352"/>
    </location>
</feature>
<keyword evidence="16" id="KW-1185">Reference proteome</keyword>
<evidence type="ECO:0000256" key="4">
    <source>
        <dbReference type="ARBA" id="ARBA00006451"/>
    </source>
</evidence>
<sequence>MSSIPFLEYKRDDFVSSAVFVTTENHSNQETNDKIKHKLLFAWKCAQEKGVLNYKLSDSKSKQIDGNYAFSLMVNKERSRKRRSAEQFDNLCQPFDEEKWNFTRLKEEECLFKMVRLDRCNVAGDFANELTTIAVNASPVNLGHSLVVPSPSKRLPQLITAAAICDGLELLSLVSDPNFVLIFNGLLAHASVNHLHLHSLFWPYKSGIVTKETEMVQNGLFSIIRRPTWFVPAFVFQLTANLDIESLARRIEKAAFFLTSNDFSYNLFFARAKKLKTEMSTAAMNHFTPTVYLFPRRKTYGGLDSNCDSFIPASLELAGLIPIYDDIFFESASEKQIIEVFDGYSLIKDEFFEELVAGMARHLQ</sequence>
<accession>A0ABD2IUH9</accession>
<gene>
    <name evidence="15" type="ORF">niasHS_010693</name>
</gene>
<dbReference type="AlphaFoldDB" id="A0ABD2IUH9"/>